<dbReference type="Proteomes" id="UP000548632">
    <property type="component" value="Unassembled WGS sequence"/>
</dbReference>
<comment type="similarity">
    <text evidence="2 8">Belongs to the Fmt family.</text>
</comment>
<dbReference type="Gene3D" id="3.40.50.170">
    <property type="entry name" value="Formyl transferase, N-terminal domain"/>
    <property type="match status" value="1"/>
</dbReference>
<dbReference type="PANTHER" id="PTHR11138:SF5">
    <property type="entry name" value="METHIONYL-TRNA FORMYLTRANSFERASE, MITOCHONDRIAL"/>
    <property type="match status" value="1"/>
</dbReference>
<dbReference type="EC" id="2.1.2.9" evidence="3 8"/>
<dbReference type="CDD" id="cd08704">
    <property type="entry name" value="Met_tRNA_FMT_C"/>
    <property type="match status" value="1"/>
</dbReference>
<evidence type="ECO:0000256" key="3">
    <source>
        <dbReference type="ARBA" id="ARBA00012261"/>
    </source>
</evidence>
<organism evidence="11 12">
    <name type="scientific">Thiospirillum jenense</name>
    <dbReference type="NCBI Taxonomy" id="1653858"/>
    <lineage>
        <taxon>Bacteria</taxon>
        <taxon>Pseudomonadati</taxon>
        <taxon>Pseudomonadota</taxon>
        <taxon>Gammaproteobacteria</taxon>
        <taxon>Chromatiales</taxon>
        <taxon>Chromatiaceae</taxon>
        <taxon>Thiospirillum</taxon>
    </lineage>
</organism>
<evidence type="ECO:0000259" key="9">
    <source>
        <dbReference type="Pfam" id="PF00551"/>
    </source>
</evidence>
<evidence type="ECO:0000256" key="6">
    <source>
        <dbReference type="ARBA" id="ARBA00022917"/>
    </source>
</evidence>
<comment type="caution">
    <text evidence="11">The sequence shown here is derived from an EMBL/GenBank/DDBJ whole genome shotgun (WGS) entry which is preliminary data.</text>
</comment>
<feature type="domain" description="Formyl transferase N-terminal" evidence="9">
    <location>
        <begin position="12"/>
        <end position="179"/>
    </location>
</feature>
<evidence type="ECO:0000256" key="5">
    <source>
        <dbReference type="ARBA" id="ARBA00022679"/>
    </source>
</evidence>
<dbReference type="NCBIfam" id="TIGR00460">
    <property type="entry name" value="fmt"/>
    <property type="match status" value="1"/>
</dbReference>
<reference evidence="11 12" key="1">
    <citation type="journal article" date="2020" name="Arch. Microbiol.">
        <title>The genome sequence of the giant phototrophic gammaproteobacterium Thiospirillum jenense gives insight into its physiological properties and phylogenetic relationships.</title>
        <authorList>
            <person name="Imhoff J.F."/>
            <person name="Meyer T.E."/>
            <person name="Kyndt J.A."/>
        </authorList>
    </citation>
    <scope>NUCLEOTIDE SEQUENCE [LARGE SCALE GENOMIC DNA]</scope>
    <source>
        <strain evidence="11 12">DSM 216</strain>
    </source>
</reference>
<feature type="binding site" evidence="8">
    <location>
        <begin position="110"/>
        <end position="113"/>
    </location>
    <ligand>
        <name>(6S)-5,6,7,8-tetrahydrofolate</name>
        <dbReference type="ChEBI" id="CHEBI:57453"/>
    </ligand>
</feature>
<dbReference type="Pfam" id="PF00551">
    <property type="entry name" value="Formyl_trans_N"/>
    <property type="match status" value="1"/>
</dbReference>
<evidence type="ECO:0000256" key="2">
    <source>
        <dbReference type="ARBA" id="ARBA00010699"/>
    </source>
</evidence>
<keyword evidence="12" id="KW-1185">Reference proteome</keyword>
<comment type="function">
    <text evidence="1 8">Attaches a formyl group to the free amino group of methionyl-tRNA(fMet). The formyl group appears to play a dual role in the initiator identity of N-formylmethionyl-tRNA by promoting its recognition by IF2 and preventing the misappropriation of this tRNA by the elongation apparatus.</text>
</comment>
<dbReference type="InterPro" id="IPR002376">
    <property type="entry name" value="Formyl_transf_N"/>
</dbReference>
<dbReference type="InterPro" id="IPR037022">
    <property type="entry name" value="Formyl_trans_C_sf"/>
</dbReference>
<evidence type="ECO:0000256" key="8">
    <source>
        <dbReference type="HAMAP-Rule" id="MF_00182"/>
    </source>
</evidence>
<dbReference type="InterPro" id="IPR044135">
    <property type="entry name" value="Met-tRNA-FMT_C"/>
</dbReference>
<dbReference type="InterPro" id="IPR036477">
    <property type="entry name" value="Formyl_transf_N_sf"/>
</dbReference>
<dbReference type="GO" id="GO:0005829">
    <property type="term" value="C:cytosol"/>
    <property type="evidence" value="ECO:0007669"/>
    <property type="project" value="TreeGrafter"/>
</dbReference>
<evidence type="ECO:0000313" key="12">
    <source>
        <dbReference type="Proteomes" id="UP000548632"/>
    </source>
</evidence>
<dbReference type="InterPro" id="IPR011034">
    <property type="entry name" value="Formyl_transferase-like_C_sf"/>
</dbReference>
<dbReference type="HAMAP" id="MF_00182">
    <property type="entry name" value="Formyl_trans"/>
    <property type="match status" value="1"/>
</dbReference>
<dbReference type="Pfam" id="PF02911">
    <property type="entry name" value="Formyl_trans_C"/>
    <property type="match status" value="1"/>
</dbReference>
<dbReference type="RefSeq" id="WP_182582734.1">
    <property type="nucleotide sequence ID" value="NZ_JABVCQ010000006.1"/>
</dbReference>
<dbReference type="Gene3D" id="3.10.25.10">
    <property type="entry name" value="Formyl transferase, C-terminal domain"/>
    <property type="match status" value="1"/>
</dbReference>
<dbReference type="InterPro" id="IPR005793">
    <property type="entry name" value="Formyl_trans_C"/>
</dbReference>
<dbReference type="SUPFAM" id="SSF50486">
    <property type="entry name" value="FMT C-terminal domain-like"/>
    <property type="match status" value="1"/>
</dbReference>
<evidence type="ECO:0000313" key="11">
    <source>
        <dbReference type="EMBL" id="MBB1125413.1"/>
    </source>
</evidence>
<name>A0A839H6Q6_9GAMM</name>
<dbReference type="SUPFAM" id="SSF53328">
    <property type="entry name" value="Formyltransferase"/>
    <property type="match status" value="1"/>
</dbReference>
<dbReference type="AlphaFoldDB" id="A0A839H6Q6"/>
<protein>
    <recommendedName>
        <fullName evidence="4 8">Methionyl-tRNA formyltransferase</fullName>
        <ecNumber evidence="3 8">2.1.2.9</ecNumber>
    </recommendedName>
</protein>
<keyword evidence="6 8" id="KW-0648">Protein biosynthesis</keyword>
<proteinExistence type="inferred from homology"/>
<evidence type="ECO:0000256" key="1">
    <source>
        <dbReference type="ARBA" id="ARBA00002606"/>
    </source>
</evidence>
<dbReference type="InterPro" id="IPR005794">
    <property type="entry name" value="Fmt"/>
</dbReference>
<keyword evidence="5 8" id="KW-0808">Transferase</keyword>
<accession>A0A839H6Q6</accession>
<feature type="domain" description="Formyl transferase C-terminal" evidence="10">
    <location>
        <begin position="204"/>
        <end position="309"/>
    </location>
</feature>
<dbReference type="GO" id="GO:0004479">
    <property type="term" value="F:methionyl-tRNA formyltransferase activity"/>
    <property type="evidence" value="ECO:0007669"/>
    <property type="project" value="UniProtKB-UniRule"/>
</dbReference>
<dbReference type="PANTHER" id="PTHR11138">
    <property type="entry name" value="METHIONYL-TRNA FORMYLTRANSFERASE"/>
    <property type="match status" value="1"/>
</dbReference>
<dbReference type="CDD" id="cd08646">
    <property type="entry name" value="FMT_core_Met-tRNA-FMT_N"/>
    <property type="match status" value="1"/>
</dbReference>
<evidence type="ECO:0000259" key="10">
    <source>
        <dbReference type="Pfam" id="PF02911"/>
    </source>
</evidence>
<sequence>MPRLLFAGTPAYAVPTLIALVNAGYSIAAVYTQPDRPAGRGQKLQISPVKEYAASIELPIEQPLNFKDPAAVAQLNQYAADLMIVIAYGLLLPPAVLTAPRLGCINLHASLLPRWRGAAPIQRAILAGDNATGVDLMQMDAGLDTGPLLARQVVEIPPDATAGSLHDQLAAVSADLLIRHLPAVLAGQCVATPQPAAGALYAKKLTKAEAQLDWQQPAAVLDRHIRALNPWPVAQTRLGGDTLRIWAAQPLPAPAADAATNAVTPSPGQVIATSAAGITVATGDGHLLITQLQPPGKRVLTAAEFLNARNLTGVTLD</sequence>
<dbReference type="EMBL" id="JABVCQ010000006">
    <property type="protein sequence ID" value="MBB1125413.1"/>
    <property type="molecule type" value="Genomic_DNA"/>
</dbReference>
<evidence type="ECO:0000256" key="4">
    <source>
        <dbReference type="ARBA" id="ARBA00016014"/>
    </source>
</evidence>
<dbReference type="InterPro" id="IPR041711">
    <property type="entry name" value="Met-tRNA-FMT_N"/>
</dbReference>
<evidence type="ECO:0000256" key="7">
    <source>
        <dbReference type="ARBA" id="ARBA00048558"/>
    </source>
</evidence>
<gene>
    <name evidence="8" type="primary">fmt</name>
    <name evidence="11" type="ORF">HUK38_04100</name>
</gene>
<comment type="catalytic activity">
    <reaction evidence="7 8">
        <text>L-methionyl-tRNA(fMet) + (6R)-10-formyltetrahydrofolate = N-formyl-L-methionyl-tRNA(fMet) + (6S)-5,6,7,8-tetrahydrofolate + H(+)</text>
        <dbReference type="Rhea" id="RHEA:24380"/>
        <dbReference type="Rhea" id="RHEA-COMP:9952"/>
        <dbReference type="Rhea" id="RHEA-COMP:9953"/>
        <dbReference type="ChEBI" id="CHEBI:15378"/>
        <dbReference type="ChEBI" id="CHEBI:57453"/>
        <dbReference type="ChEBI" id="CHEBI:78530"/>
        <dbReference type="ChEBI" id="CHEBI:78844"/>
        <dbReference type="ChEBI" id="CHEBI:195366"/>
        <dbReference type="EC" id="2.1.2.9"/>
    </reaction>
</comment>